<dbReference type="Proteomes" id="UP001162501">
    <property type="component" value="Chromosome 8"/>
</dbReference>
<gene>
    <name evidence="1" type="ORF">MRATA1EN22A_LOCUS27256</name>
</gene>
<reference evidence="1" key="2">
    <citation type="submission" date="2025-03" db="EMBL/GenBank/DDBJ databases">
        <authorList>
            <consortium name="ELIXIR-Norway"/>
            <consortium name="Elixir Norway"/>
        </authorList>
    </citation>
    <scope>NUCLEOTIDE SEQUENCE</scope>
</reference>
<sequence>MGEGGLRSLPPTRDERPAARPPSPLPLRGLRLPAAPLMSQARWRAARGLRECGTRSRIHPYLVHLWLSVRRTTP</sequence>
<name>A0AC60A5R3_RANTA</name>
<organism evidence="1 2">
    <name type="scientific">Rangifer tarandus platyrhynchus</name>
    <name type="common">Svalbard reindeer</name>
    <dbReference type="NCBI Taxonomy" id="3082113"/>
    <lineage>
        <taxon>Eukaryota</taxon>
        <taxon>Metazoa</taxon>
        <taxon>Chordata</taxon>
        <taxon>Craniata</taxon>
        <taxon>Vertebrata</taxon>
        <taxon>Euteleostomi</taxon>
        <taxon>Mammalia</taxon>
        <taxon>Eutheria</taxon>
        <taxon>Laurasiatheria</taxon>
        <taxon>Artiodactyla</taxon>
        <taxon>Ruminantia</taxon>
        <taxon>Pecora</taxon>
        <taxon>Cervidae</taxon>
        <taxon>Odocoileinae</taxon>
        <taxon>Rangifer</taxon>
    </lineage>
</organism>
<proteinExistence type="predicted"/>
<evidence type="ECO:0000313" key="1">
    <source>
        <dbReference type="EMBL" id="CAN0561854.1"/>
    </source>
</evidence>
<evidence type="ECO:0000313" key="2">
    <source>
        <dbReference type="Proteomes" id="UP001162501"/>
    </source>
</evidence>
<dbReference type="EMBL" id="OX596092">
    <property type="protein sequence ID" value="CAN0561854.1"/>
    <property type="molecule type" value="Genomic_DNA"/>
</dbReference>
<protein>
    <submittedName>
        <fullName evidence="1">Uncharacterized protein</fullName>
    </submittedName>
</protein>
<reference evidence="1" key="1">
    <citation type="submission" date="2023-05" db="EMBL/GenBank/DDBJ databases">
        <authorList>
            <consortium name="ELIXIR-Norway"/>
        </authorList>
    </citation>
    <scope>NUCLEOTIDE SEQUENCE</scope>
</reference>
<accession>A0AC60A5R3</accession>